<evidence type="ECO:0000256" key="1">
    <source>
        <dbReference type="SAM" id="MobiDB-lite"/>
    </source>
</evidence>
<protein>
    <recommendedName>
        <fullName evidence="4">Secreted protein</fullName>
    </recommendedName>
</protein>
<dbReference type="EMBL" id="BMDU01000001">
    <property type="protein sequence ID" value="GFZ79811.1"/>
    <property type="molecule type" value="Genomic_DNA"/>
</dbReference>
<evidence type="ECO:0008006" key="4">
    <source>
        <dbReference type="Google" id="ProtNLM"/>
    </source>
</evidence>
<evidence type="ECO:0000313" key="3">
    <source>
        <dbReference type="Proteomes" id="UP000628109"/>
    </source>
</evidence>
<dbReference type="Proteomes" id="UP000628109">
    <property type="component" value="Unassembled WGS sequence"/>
</dbReference>
<reference evidence="3" key="1">
    <citation type="journal article" date="2019" name="Int. J. Syst. Evol. Microbiol.">
        <title>The Global Catalogue of Microorganisms (GCM) 10K type strain sequencing project: providing services to taxonomists for standard genome sequencing and annotation.</title>
        <authorList>
            <consortium name="The Broad Institute Genomics Platform"/>
            <consortium name="The Broad Institute Genome Sequencing Center for Infectious Disease"/>
            <person name="Wu L."/>
            <person name="Ma J."/>
        </authorList>
    </citation>
    <scope>NUCLEOTIDE SEQUENCE [LARGE SCALE GENOMIC DNA]</scope>
    <source>
        <strain evidence="3">CCM 7327</strain>
    </source>
</reference>
<keyword evidence="3" id="KW-1185">Reference proteome</keyword>
<accession>A0ABQ1ENE5</accession>
<evidence type="ECO:0000313" key="2">
    <source>
        <dbReference type="EMBL" id="GFZ79811.1"/>
    </source>
</evidence>
<gene>
    <name evidence="2" type="ORF">GCM10019071_05780</name>
</gene>
<sequence>MSNWVSSILSPPAGILLLAVQVPIEIPSAHPAAIPMLEGLGANGGPPNRHSIMARAPKGCKRGFGREPTPQPRGRKPGRMPTEKPFARMRDDYFRASRMLT</sequence>
<feature type="region of interest" description="Disordered" evidence="1">
    <location>
        <begin position="45"/>
        <end position="88"/>
    </location>
</feature>
<proteinExistence type="predicted"/>
<organism evidence="2 3">
    <name type="scientific">Sphingobium fuliginis (strain ATCC 27551)</name>
    <dbReference type="NCBI Taxonomy" id="336203"/>
    <lineage>
        <taxon>Bacteria</taxon>
        <taxon>Pseudomonadati</taxon>
        <taxon>Pseudomonadota</taxon>
        <taxon>Alphaproteobacteria</taxon>
        <taxon>Sphingomonadales</taxon>
        <taxon>Sphingomonadaceae</taxon>
        <taxon>Sphingobium</taxon>
    </lineage>
</organism>
<comment type="caution">
    <text evidence="2">The sequence shown here is derived from an EMBL/GenBank/DDBJ whole genome shotgun (WGS) entry which is preliminary data.</text>
</comment>
<name>A0ABQ1ENE5_SPHSA</name>